<organism evidence="2 3">
    <name type="scientific">Seminavis robusta</name>
    <dbReference type="NCBI Taxonomy" id="568900"/>
    <lineage>
        <taxon>Eukaryota</taxon>
        <taxon>Sar</taxon>
        <taxon>Stramenopiles</taxon>
        <taxon>Ochrophyta</taxon>
        <taxon>Bacillariophyta</taxon>
        <taxon>Bacillariophyceae</taxon>
        <taxon>Bacillariophycidae</taxon>
        <taxon>Naviculales</taxon>
        <taxon>Naviculaceae</taxon>
        <taxon>Seminavis</taxon>
    </lineage>
</organism>
<keyword evidence="3" id="KW-1185">Reference proteome</keyword>
<dbReference type="EMBL" id="CAICTM010000551">
    <property type="protein sequence ID" value="CAB9512728.1"/>
    <property type="molecule type" value="Genomic_DNA"/>
</dbReference>
<gene>
    <name evidence="2" type="ORF">SEMRO_552_G165080.1</name>
</gene>
<feature type="region of interest" description="Disordered" evidence="1">
    <location>
        <begin position="936"/>
        <end position="980"/>
    </location>
</feature>
<sequence length="1057" mass="116520">MPPPASGRWAYFTKGIHPNPPVADGRTAGTPHTSVHPCSNPKLFWVQCNFCIERNGGKILQEDRAWMKSREEQMMHHLKTCCPESMRVWEDIIDWKTSRRTNSAKTGMKTNNSATIGSSRKRQLISASSTGINSATGKPTKTAQNKKVKRGGAASVDFEGVESGSFGAENMSFLSPSKKPGVSLPSSSRAVGADPTKLNPTQLRYFHKVCSLAIASQKLPYSFFEEPVMMELFHILRPGLVTNGQLPTRSQFTGDGTNKGYIEKYAMEQVSLDLGQIVRSLKRYEGLKAALACQPVVAKASLVPPSTLTCGGELSCRVVPAMHAIQRKQSTATHKEDPAVALAAIFERMLKATSVVLGRAILGDEEKTMEVTGQVNKSNQPIKHEATEAIDPTQGSRSESNNDEQQSVGFSSIGSCLLQTATNEHEKQSTAYPPGTLGRAQRILALRWPMISFLSHGCLEEQLNLLMKDLLTKLPGDDLLEPLEQAFSALRAIEQLSEPTSPGQTLFEGLSKAVNDSYLGGSGTNDQVRELLPVKGCVLWSSWICAQRAFAMLLRIKVACKMFVGQNSLGPGFPSDLIVLADIGFWEKLERAECLIRPIIKASLKFVPEKGSNSIVDEQTIAPTMADVVHLFYSLAHLWKLSGGSSAAKLVERRWKQYEQPWFLLAFVLHPAYTEEAKAFLKKQTKEDGLFSAKYLANAVLGYTVKYLAAELTADPPLSMSVLKRQTSEYLDKVERGEVTTNETSMQMQKDWKEYWTCQTTSPELSKFALFILSVTVQANTAESFFHSLAATSVKISLEGDRGMQKESLKEHLTVLEKAPKQLTPKWQQQTGEECSKRRQMVNPTEKSPSQGKGSEPGDVATAASLAAKKPDSYEPYDPLVARNEFVEDQVAASLDSCVSRISNQTVTKFWIRVLNSLDDSEIGDLQDDDEYARAATASPADDNAVASEDEDDDSDMPQFTLPTYAKGSAPGPKKKVRRTYRPEQVKMDFMANWKDLRDEAIDSSSDPPGEEVVSQLKNYRANKITLLELFPADQVPPSVADFFNLFDDGDNKKEGA</sequence>
<feature type="compositionally biased region" description="Polar residues" evidence="1">
    <location>
        <begin position="125"/>
        <end position="143"/>
    </location>
</feature>
<dbReference type="OrthoDB" id="89220at2759"/>
<evidence type="ECO:0000256" key="1">
    <source>
        <dbReference type="SAM" id="MobiDB-lite"/>
    </source>
</evidence>
<accession>A0A9N8HJH0</accession>
<feature type="region of interest" description="Disordered" evidence="1">
    <location>
        <begin position="371"/>
        <end position="408"/>
    </location>
</feature>
<feature type="compositionally biased region" description="Polar residues" evidence="1">
    <location>
        <begin position="371"/>
        <end position="381"/>
    </location>
</feature>
<feature type="compositionally biased region" description="Polar residues" evidence="1">
    <location>
        <begin position="100"/>
        <end position="118"/>
    </location>
</feature>
<feature type="compositionally biased region" description="Polar residues" evidence="1">
    <location>
        <begin position="393"/>
        <end position="408"/>
    </location>
</feature>
<proteinExistence type="predicted"/>
<dbReference type="Proteomes" id="UP001153069">
    <property type="component" value="Unassembled WGS sequence"/>
</dbReference>
<name>A0A9N8HJH0_9STRA</name>
<comment type="caution">
    <text evidence="2">The sequence shown here is derived from an EMBL/GenBank/DDBJ whole genome shotgun (WGS) entry which is preliminary data.</text>
</comment>
<feature type="region of interest" description="Disordered" evidence="1">
    <location>
        <begin position="821"/>
        <end position="859"/>
    </location>
</feature>
<dbReference type="AlphaFoldDB" id="A0A9N8HJH0"/>
<reference evidence="2" key="1">
    <citation type="submission" date="2020-06" db="EMBL/GenBank/DDBJ databases">
        <authorList>
            <consortium name="Plant Systems Biology data submission"/>
        </authorList>
    </citation>
    <scope>NUCLEOTIDE SEQUENCE</scope>
    <source>
        <strain evidence="2">D6</strain>
    </source>
</reference>
<evidence type="ECO:0000313" key="2">
    <source>
        <dbReference type="EMBL" id="CAB9512728.1"/>
    </source>
</evidence>
<feature type="region of interest" description="Disordered" evidence="1">
    <location>
        <begin position="100"/>
        <end position="149"/>
    </location>
</feature>
<protein>
    <submittedName>
        <fullName evidence="2">Transposon protein</fullName>
    </submittedName>
</protein>
<evidence type="ECO:0000313" key="3">
    <source>
        <dbReference type="Proteomes" id="UP001153069"/>
    </source>
</evidence>
<feature type="compositionally biased region" description="Polar residues" evidence="1">
    <location>
        <begin position="842"/>
        <end position="853"/>
    </location>
</feature>